<name>A0A382NT70_9ZZZZ</name>
<protein>
    <submittedName>
        <fullName evidence="1">Uncharacterized protein</fullName>
    </submittedName>
</protein>
<organism evidence="1">
    <name type="scientific">marine metagenome</name>
    <dbReference type="NCBI Taxonomy" id="408172"/>
    <lineage>
        <taxon>unclassified sequences</taxon>
        <taxon>metagenomes</taxon>
        <taxon>ecological metagenomes</taxon>
    </lineage>
</organism>
<evidence type="ECO:0000313" key="1">
    <source>
        <dbReference type="EMBL" id="SVC63577.1"/>
    </source>
</evidence>
<dbReference type="AlphaFoldDB" id="A0A382NT70"/>
<sequence>MRLKDKWFNDREFLLPFFNKLIGNEKDWKMPFMTTVPAYDITCQLDSGKERAKNIFEIYNRAAYFFTGANLEVINEDAGRTGAEGNFKLVKCEGYYNAIGA</sequence>
<reference evidence="1" key="1">
    <citation type="submission" date="2018-05" db="EMBL/GenBank/DDBJ databases">
        <authorList>
            <person name="Lanie J.A."/>
            <person name="Ng W.-L."/>
            <person name="Kazmierczak K.M."/>
            <person name="Andrzejewski T.M."/>
            <person name="Davidsen T.M."/>
            <person name="Wayne K.J."/>
            <person name="Tettelin H."/>
            <person name="Glass J.I."/>
            <person name="Rusch D."/>
            <person name="Podicherti R."/>
            <person name="Tsui H.-C.T."/>
            <person name="Winkler M.E."/>
        </authorList>
    </citation>
    <scope>NUCLEOTIDE SEQUENCE</scope>
</reference>
<proteinExistence type="predicted"/>
<gene>
    <name evidence="1" type="ORF">METZ01_LOCUS316431</name>
</gene>
<dbReference type="EMBL" id="UINC01102170">
    <property type="protein sequence ID" value="SVC63577.1"/>
    <property type="molecule type" value="Genomic_DNA"/>
</dbReference>
<accession>A0A382NT70</accession>